<gene>
    <name evidence="5" type="ORF">DWY25_04295</name>
</gene>
<keyword evidence="1" id="KW-1133">Transmembrane helix</keyword>
<dbReference type="GeneID" id="83014624"/>
<feature type="signal peptide" evidence="2">
    <location>
        <begin position="1"/>
        <end position="24"/>
    </location>
</feature>
<keyword evidence="6" id="KW-1185">Reference proteome</keyword>
<dbReference type="Proteomes" id="UP000284178">
    <property type="component" value="Unassembled WGS sequence"/>
</dbReference>
<feature type="domain" description="Predicted membrane protein YciQ-like C-terminal" evidence="4">
    <location>
        <begin position="447"/>
        <end position="550"/>
    </location>
</feature>
<evidence type="ECO:0000256" key="2">
    <source>
        <dbReference type="SAM" id="SignalP"/>
    </source>
</evidence>
<reference evidence="5 6" key="1">
    <citation type="submission" date="2018-08" db="EMBL/GenBank/DDBJ databases">
        <title>A genome reference for cultivated species of the human gut microbiota.</title>
        <authorList>
            <person name="Zou Y."/>
            <person name="Xue W."/>
            <person name="Luo G."/>
        </authorList>
    </citation>
    <scope>NUCLEOTIDE SEQUENCE [LARGE SCALE GENOMIC DNA]</scope>
    <source>
        <strain evidence="5 6">AF24-29</strain>
    </source>
</reference>
<feature type="transmembrane region" description="Helical" evidence="1">
    <location>
        <begin position="406"/>
        <end position="430"/>
    </location>
</feature>
<dbReference type="RefSeq" id="WP_117894147.1">
    <property type="nucleotide sequence ID" value="NZ_CABJCV010000004.1"/>
</dbReference>
<dbReference type="InterPro" id="IPR018702">
    <property type="entry name" value="DUF2207"/>
</dbReference>
<evidence type="ECO:0000256" key="1">
    <source>
        <dbReference type="SAM" id="Phobius"/>
    </source>
</evidence>
<accession>A0A412G438</accession>
<proteinExistence type="predicted"/>
<feature type="transmembrane region" description="Helical" evidence="1">
    <location>
        <begin position="470"/>
        <end position="490"/>
    </location>
</feature>
<dbReference type="EMBL" id="QRUP01000004">
    <property type="protein sequence ID" value="RGR75464.1"/>
    <property type="molecule type" value="Genomic_DNA"/>
</dbReference>
<organism evidence="5 6">
    <name type="scientific">Holdemania filiformis</name>
    <dbReference type="NCBI Taxonomy" id="61171"/>
    <lineage>
        <taxon>Bacteria</taxon>
        <taxon>Bacillati</taxon>
        <taxon>Bacillota</taxon>
        <taxon>Erysipelotrichia</taxon>
        <taxon>Erysipelotrichales</taxon>
        <taxon>Erysipelotrichaceae</taxon>
        <taxon>Holdemania</taxon>
    </lineage>
</organism>
<dbReference type="Pfam" id="PF20990">
    <property type="entry name" value="DUF2207_C"/>
    <property type="match status" value="2"/>
</dbReference>
<feature type="transmembrane region" description="Helical" evidence="1">
    <location>
        <begin position="379"/>
        <end position="400"/>
    </location>
</feature>
<sequence>MKKRILFSVLTLFLLFLGLQPVQAQEGFTIDHYDIQIEVSEDGVYTVTETLDVQFQQRLHGLNLTLPKRYRNVTWRIGDTVMSRSYVFPIDHIEVLSGHEAKLSDEDDYYNLRLGSADTYAQSEETYQIRYQVHTRDLRLGDIQSFYWNLISVNWNTTIEKVTFRVTMPKSFDASQLYFYSDLPQDQFRFEQEGTTFSGETLTALAPFEGITVKLDLPDQYFIYPKSADYSLPLAILGGLITLFSIFCLMRWGRDEALIVPVEFTAPEGISSTEVGMILNGSVQNREVLSLILDWANRGCLTIEDQEKTLKLNKLKSLPEDTPVAELRLFNALFKNRDSVTTKQLEEKFYTHLNQAIQDYSAYYRLPEKRLFTRLSSTLQVILTLLAPLPIAILAALQFYAVEFSFAAIVFLIIPYFVMIIVIVMGYSLQRRWHSCGGGFKFGMFLGMLLLTLLWAFLLMIAFLTARHGWIVPVFLGLCTLICAGCAIFMKKRTDRGQRLTGRVLGLRNFILYAEKDRLAMLVEDDPTYFYSILPYAYALGLSDIWAEHFRGLTLEPPTWYYGPDGWTTWYMLSRLDRNMNSFQRAMTSAPVSSSSGPHGGSFGGGGGGGFTGGGFGGTSGSGW</sequence>
<dbReference type="Pfam" id="PF09972">
    <property type="entry name" value="DUF2207"/>
    <property type="match status" value="1"/>
</dbReference>
<name>A0A412G438_9FIRM</name>
<keyword evidence="1" id="KW-0472">Membrane</keyword>
<protein>
    <submittedName>
        <fullName evidence="5">DUF2207 domain-containing protein</fullName>
    </submittedName>
</protein>
<keyword evidence="1" id="KW-0812">Transmembrane</keyword>
<comment type="caution">
    <text evidence="5">The sequence shown here is derived from an EMBL/GenBank/DDBJ whole genome shotgun (WGS) entry which is preliminary data.</text>
</comment>
<evidence type="ECO:0000259" key="3">
    <source>
        <dbReference type="Pfam" id="PF09972"/>
    </source>
</evidence>
<keyword evidence="2" id="KW-0732">Signal</keyword>
<feature type="transmembrane region" description="Helical" evidence="1">
    <location>
        <begin position="442"/>
        <end position="464"/>
    </location>
</feature>
<feature type="transmembrane region" description="Helical" evidence="1">
    <location>
        <begin position="230"/>
        <end position="250"/>
    </location>
</feature>
<dbReference type="AlphaFoldDB" id="A0A412G438"/>
<feature type="domain" description="Predicted membrane protein YciQ-like C-terminal" evidence="4">
    <location>
        <begin position="265"/>
        <end position="429"/>
    </location>
</feature>
<feature type="chain" id="PRO_5019527519" evidence="2">
    <location>
        <begin position="25"/>
        <end position="624"/>
    </location>
</feature>
<evidence type="ECO:0000313" key="6">
    <source>
        <dbReference type="Proteomes" id="UP000284178"/>
    </source>
</evidence>
<feature type="domain" description="DUF2207" evidence="3">
    <location>
        <begin position="29"/>
        <end position="213"/>
    </location>
</feature>
<dbReference type="InterPro" id="IPR048389">
    <property type="entry name" value="YciQ-like_C"/>
</dbReference>
<evidence type="ECO:0000259" key="4">
    <source>
        <dbReference type="Pfam" id="PF20990"/>
    </source>
</evidence>
<evidence type="ECO:0000313" key="5">
    <source>
        <dbReference type="EMBL" id="RGR75464.1"/>
    </source>
</evidence>